<evidence type="ECO:0000256" key="2">
    <source>
        <dbReference type="ARBA" id="ARBA00010532"/>
    </source>
</evidence>
<keyword evidence="14" id="KW-1185">Reference proteome</keyword>
<evidence type="ECO:0000256" key="5">
    <source>
        <dbReference type="ARBA" id="ARBA00022692"/>
    </source>
</evidence>
<proteinExistence type="inferred from homology"/>
<dbReference type="Pfam" id="PF01130">
    <property type="entry name" value="CD36"/>
    <property type="match status" value="2"/>
</dbReference>
<reference evidence="13" key="1">
    <citation type="journal article" date="2023" name="IScience">
        <title>Live-bearing cockroach genome reveals convergent evolutionary mechanisms linked to viviparity in insects and beyond.</title>
        <authorList>
            <person name="Fouks B."/>
            <person name="Harrison M.C."/>
            <person name="Mikhailova A.A."/>
            <person name="Marchal E."/>
            <person name="English S."/>
            <person name="Carruthers M."/>
            <person name="Jennings E.C."/>
            <person name="Chiamaka E.L."/>
            <person name="Frigard R.A."/>
            <person name="Pippel M."/>
            <person name="Attardo G.M."/>
            <person name="Benoit J.B."/>
            <person name="Bornberg-Bauer E."/>
            <person name="Tobe S.S."/>
        </authorList>
    </citation>
    <scope>NUCLEOTIDE SEQUENCE</scope>
    <source>
        <strain evidence="13">Stay&amp;Tobe</strain>
    </source>
</reference>
<evidence type="ECO:0000256" key="12">
    <source>
        <dbReference type="SAM" id="Phobius"/>
    </source>
</evidence>
<dbReference type="Proteomes" id="UP001233999">
    <property type="component" value="Unassembled WGS sequence"/>
</dbReference>
<keyword evidence="9" id="KW-1015">Disulfide bond</keyword>
<evidence type="ECO:0000256" key="3">
    <source>
        <dbReference type="ARBA" id="ARBA00022475"/>
    </source>
</evidence>
<evidence type="ECO:0000256" key="8">
    <source>
        <dbReference type="ARBA" id="ARBA00023136"/>
    </source>
</evidence>
<evidence type="ECO:0000256" key="6">
    <source>
        <dbReference type="ARBA" id="ARBA00022725"/>
    </source>
</evidence>
<comment type="subcellular location">
    <subcellularLocation>
        <location evidence="1">Cell membrane</location>
        <topology evidence="1">Multi-pass membrane protein</topology>
    </subcellularLocation>
</comment>
<evidence type="ECO:0000313" key="14">
    <source>
        <dbReference type="Proteomes" id="UP001233999"/>
    </source>
</evidence>
<dbReference type="PRINTS" id="PR01609">
    <property type="entry name" value="CD36FAMILY"/>
</dbReference>
<sequence>SIEKLPAKWMGIGGLVLFLFGSTIGFYGFPALIKSQISSNLALKKDSEIREMWSNFPDGIDFKIYVFNYTNPMEVQKGGKPVLHEIGPYFYYHLNDKKINLKDIEKEDVVLFNPKDTWQFVKEKSGRLTGDEIITIPHATLLAMAVGVEMEKPAALKLVNKAIPFIFGQPSSIFLTTQVRKILFEGVPIYCNVTDFSAKAICSEIRKKESEFHNLGQDIFGFSFFGIKNGSVGGRFKVRRGVKNVKQVGEVVAFNEENMMSVWSGDDCNTFKGTDSTIFPPFMTHSDKITAFAPDLCRSIAADFKEEVMYKGIKGFKFAAGFGDMSTDPALKCFCTTPETCWKRGLHDLTRCLGAPIIASLPHFYDSDPEYQNGVIGLNPNQEDHGITMIFEPLTATPLVAYKRLQFNVPIHPIDKIDLMKEVPTVLLPILWVQEGLELKQEFIDKVASIFTIMGAVGVMKWIMMVLGGGLGAAGAAVTYMKKNTEMNIQRTSPNSLELKKGSDIRQIWSDIPDPIPFKIYLFNITNPMDVQQGKKPVLQEIGPYYFEEHKEKVNIEDFDKDDTVAYNPKDTWTFKIDKSNGLTGNEIITFPNVLLAGMAMITAKDKPAALNLINKSFKQIFNDPTSIFVTASAMQIMFTGVPFHCNVTEFSAKVICGELRKNENEFHKLEENIYGVSLFGTKNGTARDRLKVKRGTRNIKHIGLVMEHNGKTQMEVWDGEECNRIFGTDTTIFPPFLTNKDNILAYAFDLCRSMISYNEGETTFKRIKGYSFSSGFGDMSTDPKLKCFCTTPDTCLKKGMHDLTRCV</sequence>
<accession>A0AAD8A0R4</accession>
<dbReference type="EMBL" id="JASPKZ010004578">
    <property type="protein sequence ID" value="KAJ9589995.1"/>
    <property type="molecule type" value="Genomic_DNA"/>
</dbReference>
<feature type="transmembrane region" description="Helical" evidence="12">
    <location>
        <begin position="12"/>
        <end position="33"/>
    </location>
</feature>
<dbReference type="GO" id="GO:0007608">
    <property type="term" value="P:sensory perception of smell"/>
    <property type="evidence" value="ECO:0007669"/>
    <property type="project" value="UniProtKB-KW"/>
</dbReference>
<evidence type="ECO:0000313" key="13">
    <source>
        <dbReference type="EMBL" id="KAJ9589995.1"/>
    </source>
</evidence>
<dbReference type="GO" id="GO:0005737">
    <property type="term" value="C:cytoplasm"/>
    <property type="evidence" value="ECO:0007669"/>
    <property type="project" value="TreeGrafter"/>
</dbReference>
<comment type="similarity">
    <text evidence="2">Belongs to the CD36 family.</text>
</comment>
<keyword evidence="8 12" id="KW-0472">Membrane</keyword>
<protein>
    <recommendedName>
        <fullName evidence="15">Sensory neuron membrane protein 1</fullName>
    </recommendedName>
</protein>
<feature type="non-terminal residue" evidence="13">
    <location>
        <position position="808"/>
    </location>
</feature>
<keyword evidence="6" id="KW-0552">Olfaction</keyword>
<keyword evidence="3" id="KW-1003">Cell membrane</keyword>
<dbReference type="GO" id="GO:0005886">
    <property type="term" value="C:plasma membrane"/>
    <property type="evidence" value="ECO:0007669"/>
    <property type="project" value="UniProtKB-SubCell"/>
</dbReference>
<comment type="caution">
    <text evidence="13">The sequence shown here is derived from an EMBL/GenBank/DDBJ whole genome shotgun (WGS) entry which is preliminary data.</text>
</comment>
<evidence type="ECO:0000256" key="11">
    <source>
        <dbReference type="ARBA" id="ARBA00023180"/>
    </source>
</evidence>
<dbReference type="GO" id="GO:0005044">
    <property type="term" value="F:scavenger receptor activity"/>
    <property type="evidence" value="ECO:0007669"/>
    <property type="project" value="TreeGrafter"/>
</dbReference>
<dbReference type="InterPro" id="IPR002159">
    <property type="entry name" value="CD36_fam"/>
</dbReference>
<reference evidence="13" key="2">
    <citation type="submission" date="2023-05" db="EMBL/GenBank/DDBJ databases">
        <authorList>
            <person name="Fouks B."/>
        </authorList>
    </citation>
    <scope>NUCLEOTIDE SEQUENCE</scope>
    <source>
        <strain evidence="13">Stay&amp;Tobe</strain>
        <tissue evidence="13">Testes</tissue>
    </source>
</reference>
<organism evidence="13 14">
    <name type="scientific">Diploptera punctata</name>
    <name type="common">Pacific beetle cockroach</name>
    <dbReference type="NCBI Taxonomy" id="6984"/>
    <lineage>
        <taxon>Eukaryota</taxon>
        <taxon>Metazoa</taxon>
        <taxon>Ecdysozoa</taxon>
        <taxon>Arthropoda</taxon>
        <taxon>Hexapoda</taxon>
        <taxon>Insecta</taxon>
        <taxon>Pterygota</taxon>
        <taxon>Neoptera</taxon>
        <taxon>Polyneoptera</taxon>
        <taxon>Dictyoptera</taxon>
        <taxon>Blattodea</taxon>
        <taxon>Blaberoidea</taxon>
        <taxon>Blaberidae</taxon>
        <taxon>Diplopterinae</taxon>
        <taxon>Diploptera</taxon>
    </lineage>
</organism>
<feature type="non-terminal residue" evidence="13">
    <location>
        <position position="1"/>
    </location>
</feature>
<evidence type="ECO:0000256" key="7">
    <source>
        <dbReference type="ARBA" id="ARBA00022989"/>
    </source>
</evidence>
<keyword evidence="10" id="KW-0675">Receptor</keyword>
<keyword evidence="5 12" id="KW-0812">Transmembrane</keyword>
<dbReference type="AlphaFoldDB" id="A0AAD8A0R4"/>
<keyword evidence="4" id="KW-0716">Sensory transduction</keyword>
<dbReference type="PANTHER" id="PTHR11923">
    <property type="entry name" value="SCAVENGER RECEPTOR CLASS B TYPE-1 SR-B1"/>
    <property type="match status" value="1"/>
</dbReference>
<name>A0AAD8A0R4_DIPPU</name>
<dbReference type="PANTHER" id="PTHR11923:SF69">
    <property type="entry name" value="SENSORY NEURON MEMBRANE PROTEIN 1"/>
    <property type="match status" value="1"/>
</dbReference>
<evidence type="ECO:0008006" key="15">
    <source>
        <dbReference type="Google" id="ProtNLM"/>
    </source>
</evidence>
<evidence type="ECO:0000256" key="10">
    <source>
        <dbReference type="ARBA" id="ARBA00023170"/>
    </source>
</evidence>
<evidence type="ECO:0000256" key="4">
    <source>
        <dbReference type="ARBA" id="ARBA00022606"/>
    </source>
</evidence>
<evidence type="ECO:0000256" key="1">
    <source>
        <dbReference type="ARBA" id="ARBA00004651"/>
    </source>
</evidence>
<gene>
    <name evidence="13" type="ORF">L9F63_016887</name>
</gene>
<keyword evidence="11" id="KW-0325">Glycoprotein</keyword>
<evidence type="ECO:0000256" key="9">
    <source>
        <dbReference type="ARBA" id="ARBA00023157"/>
    </source>
</evidence>
<keyword evidence="7 12" id="KW-1133">Transmembrane helix</keyword>